<feature type="domain" description="HpaB/PvcC/4-BUDH N-terminal" evidence="6">
    <location>
        <begin position="4"/>
        <end position="270"/>
    </location>
</feature>
<sequence length="499" mass="55334">MIKTGEQHIASLRDGREIYLDGELVDDVTTHPAFRGVVASIGRMFDFQSAPENRELMTFETETGIRANRIWELPGSYDALINRRRGLEAWTELHAGFMGRAPDHVASCIAGMYMGVEVFEAYDKARAKALADYYRYARDNDLYLTYVIINPQADRSKSAAEQADPFLSAGVVSRDAEGLTIRGAKMLATGGIMANEVFVTCIQPLQPGDEKYAVSFAIPMNTKGLKVLSRKSYEAASPSVFDNPLSSRFDENDAVLYFDDVKVPWDRVFIVDDIAMCQKQFHATPAHVYQNYQAMIRLSVKLRFLIGIAYRTAETNGIAGFPQVKEMLGQLAAEVSMVEAFVVAMETKGTQRGAYYVPDRAMLYSAQVLTQQLYSKIINTLRELAGGGMIMLPSSVKDFANPELARLIGKTQQSPAASATEKVKFYKLAWDAVGSEFASRHSQYEMFFAGATFVTKGHAFRTYDWMRSAALLDKMLSSYDLADEVSTSTAPATSPRAVA</sequence>
<evidence type="ECO:0000256" key="4">
    <source>
        <dbReference type="PIRSR" id="PIRSR000331-2"/>
    </source>
</evidence>
<dbReference type="PANTHER" id="PTHR36117:SF3">
    <property type="entry name" value="4-HYDROXYPHENYLACETATE 3-MONOOXYGENASE-RELATED"/>
    <property type="match status" value="1"/>
</dbReference>
<dbReference type="InterPro" id="IPR009100">
    <property type="entry name" value="AcylCoA_DH/oxidase_NM_dom_sf"/>
</dbReference>
<dbReference type="Proteomes" id="UP000076574">
    <property type="component" value="Unassembled WGS sequence"/>
</dbReference>
<dbReference type="GO" id="GO:0004497">
    <property type="term" value="F:monooxygenase activity"/>
    <property type="evidence" value="ECO:0007669"/>
    <property type="project" value="UniProtKB-KW"/>
</dbReference>
<dbReference type="InterPro" id="IPR024674">
    <property type="entry name" value="HpaB/PvcC/4-BUDH_N"/>
</dbReference>
<name>A0A161R8K5_9BRAD</name>
<evidence type="ECO:0000259" key="5">
    <source>
        <dbReference type="Pfam" id="PF03241"/>
    </source>
</evidence>
<evidence type="ECO:0000259" key="6">
    <source>
        <dbReference type="Pfam" id="PF11794"/>
    </source>
</evidence>
<reference evidence="7 8" key="1">
    <citation type="submission" date="2016-03" db="EMBL/GenBank/DDBJ databases">
        <title>Microsymbionts genomes from the relict species Vavilovia formosa (Stev.) Fed.</title>
        <authorList>
            <person name="Kopat V."/>
            <person name="Chirak E."/>
            <person name="Kimeklis A."/>
            <person name="Andronov E."/>
        </authorList>
    </citation>
    <scope>NUCLEOTIDE SEQUENCE [LARGE SCALE GENOMIC DNA]</scope>
    <source>
        <strain evidence="7 8">Vaf07</strain>
    </source>
</reference>
<gene>
    <name evidence="7" type="ORF">A4A58_05395</name>
</gene>
<dbReference type="Pfam" id="PF03241">
    <property type="entry name" value="HpaB"/>
    <property type="match status" value="1"/>
</dbReference>
<dbReference type="PANTHER" id="PTHR36117">
    <property type="entry name" value="4-HYDROXYPHENYLACETATE 3-MONOOXYGENASE-RELATED"/>
    <property type="match status" value="1"/>
</dbReference>
<dbReference type="SUPFAM" id="SSF47203">
    <property type="entry name" value="Acyl-CoA dehydrogenase C-terminal domain-like"/>
    <property type="match status" value="1"/>
</dbReference>
<dbReference type="EMBL" id="LVYV01000001">
    <property type="protein sequence ID" value="KZD25811.1"/>
    <property type="molecule type" value="Genomic_DNA"/>
</dbReference>
<keyword evidence="8" id="KW-1185">Reference proteome</keyword>
<feature type="binding site" evidence="4">
    <location>
        <position position="189"/>
    </location>
    <ligand>
        <name>FAD</name>
        <dbReference type="ChEBI" id="CHEBI:57692"/>
    </ligand>
</feature>
<dbReference type="GO" id="GO:0016627">
    <property type="term" value="F:oxidoreductase activity, acting on the CH-CH group of donors"/>
    <property type="evidence" value="ECO:0007669"/>
    <property type="project" value="InterPro"/>
</dbReference>
<dbReference type="RefSeq" id="WP_068730297.1">
    <property type="nucleotide sequence ID" value="NZ_LVYV01000001.1"/>
</dbReference>
<keyword evidence="2 4" id="KW-0274">FAD</keyword>
<dbReference type="InterPro" id="IPR024719">
    <property type="entry name" value="HpaB/PvcC/4-BUDH_C"/>
</dbReference>
<evidence type="ECO:0000256" key="1">
    <source>
        <dbReference type="ARBA" id="ARBA00022630"/>
    </source>
</evidence>
<keyword evidence="3" id="KW-0560">Oxidoreductase</keyword>
<comment type="caution">
    <text evidence="7">The sequence shown here is derived from an EMBL/GenBank/DDBJ whole genome shotgun (WGS) entry which is preliminary data.</text>
</comment>
<dbReference type="OrthoDB" id="7233724at2"/>
<dbReference type="STRING" id="943830.A4A58_05395"/>
<protein>
    <submittedName>
        <fullName evidence="7">4-hydroxyphenylacetate 3-monooxygenase</fullName>
    </submittedName>
</protein>
<dbReference type="Gene3D" id="1.20.140.10">
    <property type="entry name" value="Butyryl-CoA Dehydrogenase, subunit A, domain 3"/>
    <property type="match status" value="1"/>
</dbReference>
<accession>A0A161R8K5</accession>
<evidence type="ECO:0000256" key="2">
    <source>
        <dbReference type="ARBA" id="ARBA00022827"/>
    </source>
</evidence>
<feature type="domain" description="HpaB/PvcC/4-BUDH C-terminal" evidence="5">
    <location>
        <begin position="277"/>
        <end position="476"/>
    </location>
</feature>
<dbReference type="InterPro" id="IPR004925">
    <property type="entry name" value="HpaB/PvcC/4-BUDH"/>
</dbReference>
<organism evidence="7 8">
    <name type="scientific">Tardiphaga robiniae</name>
    <dbReference type="NCBI Taxonomy" id="943830"/>
    <lineage>
        <taxon>Bacteria</taxon>
        <taxon>Pseudomonadati</taxon>
        <taxon>Pseudomonadota</taxon>
        <taxon>Alphaproteobacteria</taxon>
        <taxon>Hyphomicrobiales</taxon>
        <taxon>Nitrobacteraceae</taxon>
        <taxon>Tardiphaga</taxon>
    </lineage>
</organism>
<proteinExistence type="predicted"/>
<evidence type="ECO:0000313" key="8">
    <source>
        <dbReference type="Proteomes" id="UP000076574"/>
    </source>
</evidence>
<feature type="binding site" evidence="4">
    <location>
        <begin position="152"/>
        <end position="155"/>
    </location>
    <ligand>
        <name>FAD</name>
        <dbReference type="ChEBI" id="CHEBI:57692"/>
    </ligand>
</feature>
<dbReference type="InterPro" id="IPR036250">
    <property type="entry name" value="AcylCo_DH-like_C"/>
</dbReference>
<dbReference type="AlphaFoldDB" id="A0A161R8K5"/>
<dbReference type="Pfam" id="PF11794">
    <property type="entry name" value="HpaB_N"/>
    <property type="match status" value="1"/>
</dbReference>
<dbReference type="SUPFAM" id="SSF56645">
    <property type="entry name" value="Acyl-CoA dehydrogenase NM domain-like"/>
    <property type="match status" value="1"/>
</dbReference>
<evidence type="ECO:0000313" key="7">
    <source>
        <dbReference type="EMBL" id="KZD25811.1"/>
    </source>
</evidence>
<dbReference type="Gene3D" id="2.40.110.10">
    <property type="entry name" value="Butyryl-CoA Dehydrogenase, subunit A, domain 2"/>
    <property type="match status" value="1"/>
</dbReference>
<dbReference type="PIRSF" id="PIRSF000331">
    <property type="entry name" value="HpaA_HpaB"/>
    <property type="match status" value="1"/>
</dbReference>
<keyword evidence="7" id="KW-0503">Monooxygenase</keyword>
<keyword evidence="1" id="KW-0285">Flavoprotein</keyword>
<dbReference type="Gene3D" id="1.10.3140.10">
    <property type="entry name" value="4-hydroxybutyryl-coa dehydratase, domain 1"/>
    <property type="match status" value="1"/>
</dbReference>
<evidence type="ECO:0000256" key="3">
    <source>
        <dbReference type="ARBA" id="ARBA00023002"/>
    </source>
</evidence>
<dbReference type="InterPro" id="IPR046373">
    <property type="entry name" value="Acyl-CoA_Oxase/DH_mid-dom_sf"/>
</dbReference>